<proteinExistence type="predicted"/>
<dbReference type="EMBL" id="JABFUD020000018">
    <property type="protein sequence ID" value="KAI5066573.1"/>
    <property type="molecule type" value="Genomic_DNA"/>
</dbReference>
<name>A0A9D4UFK6_ADICA</name>
<feature type="chain" id="PRO_5039369767" evidence="3">
    <location>
        <begin position="22"/>
        <end position="124"/>
    </location>
</feature>
<reference evidence="4" key="1">
    <citation type="submission" date="2021-01" db="EMBL/GenBank/DDBJ databases">
        <title>Adiantum capillus-veneris genome.</title>
        <authorList>
            <person name="Fang Y."/>
            <person name="Liao Q."/>
        </authorList>
    </citation>
    <scope>NUCLEOTIDE SEQUENCE</scope>
    <source>
        <strain evidence="4">H3</strain>
        <tissue evidence="4">Leaf</tissue>
    </source>
</reference>
<comment type="caution">
    <text evidence="4">The sequence shown here is derived from an EMBL/GenBank/DDBJ whole genome shotgun (WGS) entry which is preliminary data.</text>
</comment>
<accession>A0A9D4UFK6</accession>
<keyword evidence="3" id="KW-0732">Signal</keyword>
<keyword evidence="2" id="KW-0812">Transmembrane</keyword>
<gene>
    <name evidence="4" type="ORF">GOP47_0019197</name>
</gene>
<feature type="transmembrane region" description="Helical" evidence="2">
    <location>
        <begin position="78"/>
        <end position="100"/>
    </location>
</feature>
<protein>
    <submittedName>
        <fullName evidence="4">Uncharacterized protein</fullName>
    </submittedName>
</protein>
<evidence type="ECO:0000256" key="2">
    <source>
        <dbReference type="SAM" id="Phobius"/>
    </source>
</evidence>
<organism evidence="4 5">
    <name type="scientific">Adiantum capillus-veneris</name>
    <name type="common">Maidenhair fern</name>
    <dbReference type="NCBI Taxonomy" id="13818"/>
    <lineage>
        <taxon>Eukaryota</taxon>
        <taxon>Viridiplantae</taxon>
        <taxon>Streptophyta</taxon>
        <taxon>Embryophyta</taxon>
        <taxon>Tracheophyta</taxon>
        <taxon>Polypodiopsida</taxon>
        <taxon>Polypodiidae</taxon>
        <taxon>Polypodiales</taxon>
        <taxon>Pteridineae</taxon>
        <taxon>Pteridaceae</taxon>
        <taxon>Vittarioideae</taxon>
        <taxon>Adiantum</taxon>
    </lineage>
</organism>
<keyword evidence="2" id="KW-1133">Transmembrane helix</keyword>
<evidence type="ECO:0000313" key="5">
    <source>
        <dbReference type="Proteomes" id="UP000886520"/>
    </source>
</evidence>
<feature type="signal peptide" evidence="3">
    <location>
        <begin position="1"/>
        <end position="21"/>
    </location>
</feature>
<dbReference type="Proteomes" id="UP000886520">
    <property type="component" value="Chromosome 18"/>
</dbReference>
<keyword evidence="2" id="KW-0472">Membrane</keyword>
<sequence>MGFLLVGRRLALFTLSQRFLASPLVLPQRWNRPAQSCAHLESRQRGPQGGREEAQAAPSCGFCKEAFEYMKEMENKSLYPNFVTFSCIFKSCGIIWAAIIRGHELHAQIMKRICKEKAFLSPMH</sequence>
<evidence type="ECO:0000256" key="1">
    <source>
        <dbReference type="SAM" id="MobiDB-lite"/>
    </source>
</evidence>
<evidence type="ECO:0000256" key="3">
    <source>
        <dbReference type="SAM" id="SignalP"/>
    </source>
</evidence>
<feature type="compositionally biased region" description="Basic and acidic residues" evidence="1">
    <location>
        <begin position="40"/>
        <end position="54"/>
    </location>
</feature>
<dbReference type="AlphaFoldDB" id="A0A9D4UFK6"/>
<evidence type="ECO:0000313" key="4">
    <source>
        <dbReference type="EMBL" id="KAI5066573.1"/>
    </source>
</evidence>
<keyword evidence="5" id="KW-1185">Reference proteome</keyword>
<feature type="region of interest" description="Disordered" evidence="1">
    <location>
        <begin position="37"/>
        <end position="56"/>
    </location>
</feature>